<dbReference type="KEGG" id="cpas:Clopa_4870"/>
<dbReference type="RefSeq" id="WP_015617811.1">
    <property type="nucleotide sequence ID" value="NC_021182.1"/>
</dbReference>
<keyword evidence="2" id="KW-1185">Reference proteome</keyword>
<dbReference type="AlphaFoldDB" id="R4KIU4"/>
<protein>
    <submittedName>
        <fullName evidence="1">Uncharacterized protein</fullName>
    </submittedName>
</protein>
<gene>
    <name evidence="1" type="ORF">Clopa_4870</name>
</gene>
<reference evidence="1 2" key="1">
    <citation type="submission" date="2012-01" db="EMBL/GenBank/DDBJ databases">
        <title>Complete sequence of chromosome of Clostridium pasteurianum BC1.</title>
        <authorList>
            <consortium name="US DOE Joint Genome Institute"/>
            <person name="Lucas S."/>
            <person name="Han J."/>
            <person name="Lapidus A."/>
            <person name="Cheng J.-F."/>
            <person name="Goodwin L."/>
            <person name="Pitluck S."/>
            <person name="Peters L."/>
            <person name="Mikhailova N."/>
            <person name="Teshima H."/>
            <person name="Detter J.C."/>
            <person name="Han C."/>
            <person name="Tapia R."/>
            <person name="Land M."/>
            <person name="Hauser L."/>
            <person name="Kyrpides N."/>
            <person name="Ivanova N."/>
            <person name="Pagani I."/>
            <person name="Dunn J."/>
            <person name="Taghavi S."/>
            <person name="Francis A."/>
            <person name="van der Lelie D."/>
            <person name="Woyke T."/>
        </authorList>
    </citation>
    <scope>NUCLEOTIDE SEQUENCE [LARGE SCALE GENOMIC DNA]</scope>
    <source>
        <strain evidence="1 2">BC1</strain>
    </source>
</reference>
<dbReference type="OrthoDB" id="2608981at2"/>
<dbReference type="HOGENOM" id="CLU_1861743_0_0_9"/>
<proteinExistence type="predicted"/>
<sequence length="137" mass="15724">MKIVSEDRKSFIEIVFIESEKERMPSIKVSVSIQNEAFAGALNSTWIEIDELNKFLLNMDEIDIKRSGKAHLCSMSPCEFILDFETFDKLGHIKVVYSITKLISYPFFRELSLNGGFDIGLSEFSNIVKSFRKLISE</sequence>
<dbReference type="PATRIC" id="fig|86416.3.peg.4858"/>
<evidence type="ECO:0000313" key="1">
    <source>
        <dbReference type="EMBL" id="AGK99545.1"/>
    </source>
</evidence>
<dbReference type="EMBL" id="CP003261">
    <property type="protein sequence ID" value="AGK99545.1"/>
    <property type="molecule type" value="Genomic_DNA"/>
</dbReference>
<evidence type="ECO:0000313" key="2">
    <source>
        <dbReference type="Proteomes" id="UP000013523"/>
    </source>
</evidence>
<name>R4KIU4_CLOPA</name>
<dbReference type="eggNOG" id="ENOG5033H8Z">
    <property type="taxonomic scope" value="Bacteria"/>
</dbReference>
<dbReference type="Proteomes" id="UP000013523">
    <property type="component" value="Chromosome"/>
</dbReference>
<organism evidence="1 2">
    <name type="scientific">Clostridium pasteurianum BC1</name>
    <dbReference type="NCBI Taxonomy" id="86416"/>
    <lineage>
        <taxon>Bacteria</taxon>
        <taxon>Bacillati</taxon>
        <taxon>Bacillota</taxon>
        <taxon>Clostridia</taxon>
        <taxon>Eubacteriales</taxon>
        <taxon>Clostridiaceae</taxon>
        <taxon>Clostridium</taxon>
    </lineage>
</organism>
<accession>R4KIU4</accession>